<sequence length="60" mass="6763">EPIRKSLAKSIKIITNHDDGHTENGETKNDNLKNRLQHNNIKGTVESNVNSNHVMLSNDE</sequence>
<feature type="non-terminal residue" evidence="1">
    <location>
        <position position="60"/>
    </location>
</feature>
<name>A0ABN7X9I4_GIGMA</name>
<evidence type="ECO:0000313" key="2">
    <source>
        <dbReference type="Proteomes" id="UP000789901"/>
    </source>
</evidence>
<accession>A0ABN7X9I4</accession>
<comment type="caution">
    <text evidence="1">The sequence shown here is derived from an EMBL/GenBank/DDBJ whole genome shotgun (WGS) entry which is preliminary data.</text>
</comment>
<organism evidence="1 2">
    <name type="scientific">Gigaspora margarita</name>
    <dbReference type="NCBI Taxonomy" id="4874"/>
    <lineage>
        <taxon>Eukaryota</taxon>
        <taxon>Fungi</taxon>
        <taxon>Fungi incertae sedis</taxon>
        <taxon>Mucoromycota</taxon>
        <taxon>Glomeromycotina</taxon>
        <taxon>Glomeromycetes</taxon>
        <taxon>Diversisporales</taxon>
        <taxon>Gigasporaceae</taxon>
        <taxon>Gigaspora</taxon>
    </lineage>
</organism>
<reference evidence="1 2" key="1">
    <citation type="submission" date="2021-06" db="EMBL/GenBank/DDBJ databases">
        <authorList>
            <person name="Kallberg Y."/>
            <person name="Tangrot J."/>
            <person name="Rosling A."/>
        </authorList>
    </citation>
    <scope>NUCLEOTIDE SEQUENCE [LARGE SCALE GENOMIC DNA]</scope>
    <source>
        <strain evidence="1 2">120-4 pot B 10/14</strain>
    </source>
</reference>
<evidence type="ECO:0000313" key="1">
    <source>
        <dbReference type="EMBL" id="CAG8851421.1"/>
    </source>
</evidence>
<dbReference type="EMBL" id="CAJVQB010105991">
    <property type="protein sequence ID" value="CAG8851421.1"/>
    <property type="molecule type" value="Genomic_DNA"/>
</dbReference>
<keyword evidence="2" id="KW-1185">Reference proteome</keyword>
<gene>
    <name evidence="1" type="ORF">GMARGA_LOCUS40732</name>
</gene>
<protein>
    <submittedName>
        <fullName evidence="1">18257_t:CDS:1</fullName>
    </submittedName>
</protein>
<proteinExistence type="predicted"/>
<dbReference type="Proteomes" id="UP000789901">
    <property type="component" value="Unassembled WGS sequence"/>
</dbReference>
<feature type="non-terminal residue" evidence="1">
    <location>
        <position position="1"/>
    </location>
</feature>